<feature type="non-terminal residue" evidence="1">
    <location>
        <position position="1"/>
    </location>
</feature>
<reference evidence="1" key="2">
    <citation type="journal article" date="2021" name="Microbiome">
        <title>Successional dynamics and alternative stable states in a saline activated sludge microbial community over 9 years.</title>
        <authorList>
            <person name="Wang Y."/>
            <person name="Ye J."/>
            <person name="Ju F."/>
            <person name="Liu L."/>
            <person name="Boyd J.A."/>
            <person name="Deng Y."/>
            <person name="Parks D.H."/>
            <person name="Jiang X."/>
            <person name="Yin X."/>
            <person name="Woodcroft B.J."/>
            <person name="Tyson G.W."/>
            <person name="Hugenholtz P."/>
            <person name="Polz M.F."/>
            <person name="Zhang T."/>
        </authorList>
    </citation>
    <scope>NUCLEOTIDE SEQUENCE</scope>
    <source>
        <strain evidence="1">HKST-UBA02</strain>
    </source>
</reference>
<gene>
    <name evidence="1" type="ORF">KDA27_27145</name>
</gene>
<dbReference type="Proteomes" id="UP000739538">
    <property type="component" value="Unassembled WGS sequence"/>
</dbReference>
<dbReference type="EMBL" id="JAGQHS010000368">
    <property type="protein sequence ID" value="MCA9759501.1"/>
    <property type="molecule type" value="Genomic_DNA"/>
</dbReference>
<reference evidence="1" key="1">
    <citation type="submission" date="2020-04" db="EMBL/GenBank/DDBJ databases">
        <authorList>
            <person name="Zhang T."/>
        </authorList>
    </citation>
    <scope>NUCLEOTIDE SEQUENCE</scope>
    <source>
        <strain evidence="1">HKST-UBA02</strain>
    </source>
</reference>
<name>A0A956SGR1_UNCEI</name>
<proteinExistence type="predicted"/>
<evidence type="ECO:0000313" key="1">
    <source>
        <dbReference type="EMBL" id="MCA9759501.1"/>
    </source>
</evidence>
<accession>A0A956SGR1</accession>
<dbReference type="AlphaFoldDB" id="A0A956SGR1"/>
<evidence type="ECO:0000313" key="2">
    <source>
        <dbReference type="Proteomes" id="UP000739538"/>
    </source>
</evidence>
<protein>
    <submittedName>
        <fullName evidence="1">Uncharacterized protein</fullName>
    </submittedName>
</protein>
<organism evidence="1 2">
    <name type="scientific">Eiseniibacteriota bacterium</name>
    <dbReference type="NCBI Taxonomy" id="2212470"/>
    <lineage>
        <taxon>Bacteria</taxon>
        <taxon>Candidatus Eiseniibacteriota</taxon>
    </lineage>
</organism>
<sequence length="95" mass="11168">PAWAYMATVRLWKRARSYFHYYCHSFEMGGMSYRGRLPYRGRAARTSTRIYLLRCNGRESLFSRILSSFPFRPIEDCFQRSVDGTLGSAVLEDRP</sequence>
<comment type="caution">
    <text evidence="1">The sequence shown here is derived from an EMBL/GenBank/DDBJ whole genome shotgun (WGS) entry which is preliminary data.</text>
</comment>